<evidence type="ECO:0000256" key="1">
    <source>
        <dbReference type="SAM" id="Phobius"/>
    </source>
</evidence>
<sequence>MTNRMAQARRCRTTRECQYTREGVDVPEALTKRRIVVERFPGRTVATVVVAVGVLLGALSAQGAASAEPVQAPDPGVPFSSVVYGTGCTYWLTGLVNSRGTVTFWEGRKGYTPRLIGSAEPSGGQATIRWIPRRIGDRYLYTKQNGVRSAMTVARVHQGYGSGGMCIAL</sequence>
<reference evidence="2 3" key="1">
    <citation type="submission" date="2012-12" db="EMBL/GenBank/DDBJ databases">
        <title>Whole genome shotgun sequence of Gordonia aichiensis NBRC 108223.</title>
        <authorList>
            <person name="Isaki-Nakamura S."/>
            <person name="Hosoyama A."/>
            <person name="Tsuchikane K."/>
            <person name="Ando Y."/>
            <person name="Baba S."/>
            <person name="Ohji S."/>
            <person name="Hamada M."/>
            <person name="Tamura T."/>
            <person name="Yamazoe A."/>
            <person name="Yamazaki S."/>
            <person name="Fujita N."/>
        </authorList>
    </citation>
    <scope>NUCLEOTIDE SEQUENCE [LARGE SCALE GENOMIC DNA]</scope>
    <source>
        <strain evidence="2 3">NBRC 108223</strain>
    </source>
</reference>
<keyword evidence="1" id="KW-0812">Transmembrane</keyword>
<dbReference type="EMBL" id="BANR01000004">
    <property type="protein sequence ID" value="GAC47948.1"/>
    <property type="molecule type" value="Genomic_DNA"/>
</dbReference>
<keyword evidence="3" id="KW-1185">Reference proteome</keyword>
<name>L7KJR8_9ACTN</name>
<evidence type="ECO:0000313" key="3">
    <source>
        <dbReference type="Proteomes" id="UP000010988"/>
    </source>
</evidence>
<keyword evidence="1" id="KW-0472">Membrane</keyword>
<accession>L7KJR8</accession>
<evidence type="ECO:0000313" key="2">
    <source>
        <dbReference type="EMBL" id="GAC47948.1"/>
    </source>
</evidence>
<dbReference type="eggNOG" id="ENOG5031VVF">
    <property type="taxonomic scope" value="Bacteria"/>
</dbReference>
<organism evidence="2 3">
    <name type="scientific">Gordonia aichiensis NBRC 108223</name>
    <dbReference type="NCBI Taxonomy" id="1220583"/>
    <lineage>
        <taxon>Bacteria</taxon>
        <taxon>Bacillati</taxon>
        <taxon>Actinomycetota</taxon>
        <taxon>Actinomycetes</taxon>
        <taxon>Mycobacteriales</taxon>
        <taxon>Gordoniaceae</taxon>
        <taxon>Gordonia</taxon>
    </lineage>
</organism>
<feature type="transmembrane region" description="Helical" evidence="1">
    <location>
        <begin position="40"/>
        <end position="61"/>
    </location>
</feature>
<proteinExistence type="predicted"/>
<protein>
    <submittedName>
        <fullName evidence="2">Uncharacterized protein</fullName>
    </submittedName>
</protein>
<keyword evidence="1" id="KW-1133">Transmembrane helix</keyword>
<dbReference type="AlphaFoldDB" id="L7KJR8"/>
<comment type="caution">
    <text evidence="2">The sequence shown here is derived from an EMBL/GenBank/DDBJ whole genome shotgun (WGS) entry which is preliminary data.</text>
</comment>
<dbReference type="Proteomes" id="UP000010988">
    <property type="component" value="Unassembled WGS sequence"/>
</dbReference>
<gene>
    <name evidence="2" type="ORF">GOACH_04_03460</name>
</gene>
<dbReference type="STRING" id="1220583.GOACH_04_03460"/>